<evidence type="ECO:0000313" key="5">
    <source>
        <dbReference type="EMBL" id="RPF28511.1"/>
    </source>
</evidence>
<dbReference type="Gene3D" id="3.90.79.10">
    <property type="entry name" value="Nucleoside Triphosphate Pyrophosphohydrolase"/>
    <property type="match status" value="1"/>
</dbReference>
<dbReference type="PROSITE" id="PS51462">
    <property type="entry name" value="NUDIX"/>
    <property type="match status" value="1"/>
</dbReference>
<feature type="domain" description="Nudix hydrolase" evidence="4">
    <location>
        <begin position="21"/>
        <end position="167"/>
    </location>
</feature>
<organism evidence="5 6">
    <name type="scientific">Georgenia muralis</name>
    <dbReference type="NCBI Taxonomy" id="154117"/>
    <lineage>
        <taxon>Bacteria</taxon>
        <taxon>Bacillati</taxon>
        <taxon>Actinomycetota</taxon>
        <taxon>Actinomycetes</taxon>
        <taxon>Micrococcales</taxon>
        <taxon>Bogoriellaceae</taxon>
        <taxon>Georgenia</taxon>
    </lineage>
</organism>
<dbReference type="GO" id="GO:0016787">
    <property type="term" value="F:hydrolase activity"/>
    <property type="evidence" value="ECO:0007669"/>
    <property type="project" value="UniProtKB-KW"/>
</dbReference>
<dbReference type="CDD" id="cd04685">
    <property type="entry name" value="NUDIX_Hydrolase"/>
    <property type="match status" value="1"/>
</dbReference>
<dbReference type="SUPFAM" id="SSF55811">
    <property type="entry name" value="Nudix"/>
    <property type="match status" value="1"/>
</dbReference>
<dbReference type="PANTHER" id="PTHR43046">
    <property type="entry name" value="GDP-MANNOSE MANNOSYL HYDROLASE"/>
    <property type="match status" value="1"/>
</dbReference>
<dbReference type="Pfam" id="PF00293">
    <property type="entry name" value="NUDIX"/>
    <property type="match status" value="1"/>
</dbReference>
<evidence type="ECO:0000256" key="2">
    <source>
        <dbReference type="ARBA" id="ARBA00022801"/>
    </source>
</evidence>
<reference evidence="5 6" key="1">
    <citation type="submission" date="2018-11" db="EMBL/GenBank/DDBJ databases">
        <title>Sequencing the genomes of 1000 actinobacteria strains.</title>
        <authorList>
            <person name="Klenk H.-P."/>
        </authorList>
    </citation>
    <scope>NUCLEOTIDE SEQUENCE [LARGE SCALE GENOMIC DNA]</scope>
    <source>
        <strain evidence="5 6">DSM 14418</strain>
    </source>
</reference>
<evidence type="ECO:0000313" key="6">
    <source>
        <dbReference type="Proteomes" id="UP000280726"/>
    </source>
</evidence>
<dbReference type="InterPro" id="IPR000086">
    <property type="entry name" value="NUDIX_hydrolase_dom"/>
</dbReference>
<dbReference type="AlphaFoldDB" id="A0A3N5AA60"/>
<dbReference type="RefSeq" id="WP_123918778.1">
    <property type="nucleotide sequence ID" value="NZ_RKRA01000001.1"/>
</dbReference>
<comment type="caution">
    <text evidence="5">The sequence shown here is derived from an EMBL/GenBank/DDBJ whole genome shotgun (WGS) entry which is preliminary data.</text>
</comment>
<keyword evidence="6" id="KW-1185">Reference proteome</keyword>
<accession>A0A3N5AA60</accession>
<dbReference type="OrthoDB" id="9804442at2"/>
<dbReference type="PANTHER" id="PTHR43046:SF12">
    <property type="entry name" value="GDP-MANNOSE MANNOSYL HYDROLASE"/>
    <property type="match status" value="1"/>
</dbReference>
<dbReference type="PROSITE" id="PS00893">
    <property type="entry name" value="NUDIX_BOX"/>
    <property type="match status" value="1"/>
</dbReference>
<keyword evidence="2" id="KW-0378">Hydrolase</keyword>
<name>A0A3N5AA60_9MICO</name>
<sequence length="183" mass="20066">MPDPQTYGLSPDWVPGPDGIPYRRAARVIVADEEDRVLLVRGHDSGEVTRSWWFTVGGGVDAGEDGRAGAVRELAEETGLVVGPEELLGPVLTRSALFDFARVTCRQDEDFFFVRVTATEVSHAGWTELEREVLDEVRWWHVAELEEAVGAGVVVYPAGLPAIVARLLRGWDGTAEHLDESSV</sequence>
<gene>
    <name evidence="5" type="ORF">EDD32_3038</name>
</gene>
<comment type="cofactor">
    <cofactor evidence="1">
        <name>Mg(2+)</name>
        <dbReference type="ChEBI" id="CHEBI:18420"/>
    </cofactor>
</comment>
<dbReference type="InterPro" id="IPR020084">
    <property type="entry name" value="NUDIX_hydrolase_CS"/>
</dbReference>
<dbReference type="InterPro" id="IPR015797">
    <property type="entry name" value="NUDIX_hydrolase-like_dom_sf"/>
</dbReference>
<proteinExistence type="predicted"/>
<protein>
    <submittedName>
        <fullName evidence="5">ADP-ribose pyrophosphatase YjhB (NUDIX family)</fullName>
    </submittedName>
</protein>
<evidence type="ECO:0000256" key="1">
    <source>
        <dbReference type="ARBA" id="ARBA00001946"/>
    </source>
</evidence>
<dbReference type="Proteomes" id="UP000280726">
    <property type="component" value="Unassembled WGS sequence"/>
</dbReference>
<evidence type="ECO:0000259" key="4">
    <source>
        <dbReference type="PROSITE" id="PS51462"/>
    </source>
</evidence>
<keyword evidence="3" id="KW-0460">Magnesium</keyword>
<dbReference type="EMBL" id="RKRA01000001">
    <property type="protein sequence ID" value="RPF28511.1"/>
    <property type="molecule type" value="Genomic_DNA"/>
</dbReference>
<evidence type="ECO:0000256" key="3">
    <source>
        <dbReference type="ARBA" id="ARBA00022842"/>
    </source>
</evidence>